<accession>A0ACC2G885</accession>
<name>A0ACC2G885_DALPE</name>
<proteinExistence type="predicted"/>
<protein>
    <submittedName>
        <fullName evidence="1">Uncharacterized protein</fullName>
    </submittedName>
</protein>
<organism evidence="1 2">
    <name type="scientific">Dallia pectoralis</name>
    <name type="common">Alaska blackfish</name>
    <dbReference type="NCBI Taxonomy" id="75939"/>
    <lineage>
        <taxon>Eukaryota</taxon>
        <taxon>Metazoa</taxon>
        <taxon>Chordata</taxon>
        <taxon>Craniata</taxon>
        <taxon>Vertebrata</taxon>
        <taxon>Euteleostomi</taxon>
        <taxon>Actinopterygii</taxon>
        <taxon>Neopterygii</taxon>
        <taxon>Teleostei</taxon>
        <taxon>Protacanthopterygii</taxon>
        <taxon>Esociformes</taxon>
        <taxon>Umbridae</taxon>
        <taxon>Dallia</taxon>
    </lineage>
</organism>
<gene>
    <name evidence="1" type="ORF">DPEC_G00197340</name>
</gene>
<evidence type="ECO:0000313" key="2">
    <source>
        <dbReference type="Proteomes" id="UP001157502"/>
    </source>
</evidence>
<dbReference type="Proteomes" id="UP001157502">
    <property type="component" value="Chromosome 16"/>
</dbReference>
<sequence>MCFSPSHYPSNSRACPQHTTDYCLLIPINCPDSCRSSLTLIGTEAPSCKQPIRGVEGREGLRVAQSR</sequence>
<reference evidence="1" key="1">
    <citation type="submission" date="2021-05" db="EMBL/GenBank/DDBJ databases">
        <authorList>
            <person name="Pan Q."/>
            <person name="Jouanno E."/>
            <person name="Zahm M."/>
            <person name="Klopp C."/>
            <person name="Cabau C."/>
            <person name="Louis A."/>
            <person name="Berthelot C."/>
            <person name="Parey E."/>
            <person name="Roest Crollius H."/>
            <person name="Montfort J."/>
            <person name="Robinson-Rechavi M."/>
            <person name="Bouchez O."/>
            <person name="Lampietro C."/>
            <person name="Lopez Roques C."/>
            <person name="Donnadieu C."/>
            <person name="Postlethwait J."/>
            <person name="Bobe J."/>
            <person name="Dillon D."/>
            <person name="Chandos A."/>
            <person name="von Hippel F."/>
            <person name="Guiguen Y."/>
        </authorList>
    </citation>
    <scope>NUCLEOTIDE SEQUENCE</scope>
    <source>
        <strain evidence="1">YG-Jan2019</strain>
    </source>
</reference>
<comment type="caution">
    <text evidence="1">The sequence shown here is derived from an EMBL/GenBank/DDBJ whole genome shotgun (WGS) entry which is preliminary data.</text>
</comment>
<dbReference type="EMBL" id="CM055743">
    <property type="protein sequence ID" value="KAJ7999720.1"/>
    <property type="molecule type" value="Genomic_DNA"/>
</dbReference>
<evidence type="ECO:0000313" key="1">
    <source>
        <dbReference type="EMBL" id="KAJ7999720.1"/>
    </source>
</evidence>
<keyword evidence="2" id="KW-1185">Reference proteome</keyword>